<comment type="subcellular location">
    <subcellularLocation>
        <location evidence="1">Membrane</location>
        <topology evidence="1">Single-pass membrane protein</topology>
    </subcellularLocation>
</comment>
<dbReference type="EMBL" id="LUGG01000047">
    <property type="protein sequence ID" value="OBZ65223.1"/>
    <property type="molecule type" value="Genomic_DNA"/>
</dbReference>
<feature type="region of interest" description="Disordered" evidence="5">
    <location>
        <begin position="156"/>
        <end position="185"/>
    </location>
</feature>
<sequence>MGEKGFAVQTQNISTVTDSTPETANPFFTVNSNDWSISQILGPSSSTPEVYPRITTDVQNAALSFDLNSTIVFAIYGSMDYNHGSFNVFVTPEAGIDYPLSNQFNASSRWLAMDQLLYLVTGMNASQSYRVDITNGVDGVFDMANVVLYGLPTTTSSTASTSTGTTTATPSITESSGPQSANTSTSHSLKTGAIVGIVAACVGLVLAIIALLIRRRRLRSDEDEFVIQPADFVEVSPFPLSVGSERLARLQNKDQIHPLHQISLNRSRDPSSWKLFDRRLVHTQLDHLLPRHL</sequence>
<proteinExistence type="predicted"/>
<reference evidence="7 8" key="1">
    <citation type="submission" date="2016-03" db="EMBL/GenBank/DDBJ databases">
        <title>Whole genome sequencing of Grifola frondosa 9006-11.</title>
        <authorList>
            <person name="Min B."/>
            <person name="Park H."/>
            <person name="Kim J.-G."/>
            <person name="Cho H."/>
            <person name="Oh Y.-L."/>
            <person name="Kong W.-S."/>
            <person name="Choi I.-G."/>
        </authorList>
    </citation>
    <scope>NUCLEOTIDE SEQUENCE [LARGE SCALE GENOMIC DNA]</scope>
    <source>
        <strain evidence="7 8">9006-11</strain>
    </source>
</reference>
<keyword evidence="8" id="KW-1185">Reference proteome</keyword>
<dbReference type="AlphaFoldDB" id="A0A1C7LKI1"/>
<dbReference type="PANTHER" id="PTHR15549:SF33">
    <property type="entry name" value="MEMBRANE PROTEIN WSC4, PUTATIVE (AFU_ORTHOLOGUE AFUA_5G09020)-RELATED"/>
    <property type="match status" value="1"/>
</dbReference>
<evidence type="ECO:0000256" key="3">
    <source>
        <dbReference type="ARBA" id="ARBA00022989"/>
    </source>
</evidence>
<dbReference type="PANTHER" id="PTHR15549">
    <property type="entry name" value="PAIRED IMMUNOGLOBULIN-LIKE TYPE 2 RECEPTOR"/>
    <property type="match status" value="1"/>
</dbReference>
<keyword evidence="3 6" id="KW-1133">Transmembrane helix</keyword>
<dbReference type="OrthoDB" id="2576334at2759"/>
<evidence type="ECO:0000256" key="6">
    <source>
        <dbReference type="SAM" id="Phobius"/>
    </source>
</evidence>
<organism evidence="7 8">
    <name type="scientific">Grifola frondosa</name>
    <name type="common">Maitake</name>
    <name type="synonym">Polyporus frondosus</name>
    <dbReference type="NCBI Taxonomy" id="5627"/>
    <lineage>
        <taxon>Eukaryota</taxon>
        <taxon>Fungi</taxon>
        <taxon>Dikarya</taxon>
        <taxon>Basidiomycota</taxon>
        <taxon>Agaricomycotina</taxon>
        <taxon>Agaricomycetes</taxon>
        <taxon>Polyporales</taxon>
        <taxon>Grifolaceae</taxon>
        <taxon>Grifola</taxon>
    </lineage>
</organism>
<dbReference type="STRING" id="5627.A0A1C7LKI1"/>
<feature type="transmembrane region" description="Helical" evidence="6">
    <location>
        <begin position="192"/>
        <end position="213"/>
    </location>
</feature>
<evidence type="ECO:0000256" key="2">
    <source>
        <dbReference type="ARBA" id="ARBA00022692"/>
    </source>
</evidence>
<dbReference type="Proteomes" id="UP000092993">
    <property type="component" value="Unassembled WGS sequence"/>
</dbReference>
<comment type="caution">
    <text evidence="7">The sequence shown here is derived from an EMBL/GenBank/DDBJ whole genome shotgun (WGS) entry which is preliminary data.</text>
</comment>
<keyword evidence="4 6" id="KW-0472">Membrane</keyword>
<evidence type="ECO:0000256" key="5">
    <source>
        <dbReference type="SAM" id="MobiDB-lite"/>
    </source>
</evidence>
<evidence type="ECO:0000256" key="1">
    <source>
        <dbReference type="ARBA" id="ARBA00004167"/>
    </source>
</evidence>
<dbReference type="InterPro" id="IPR051694">
    <property type="entry name" value="Immunoregulatory_rcpt-like"/>
</dbReference>
<accession>A0A1C7LKI1</accession>
<feature type="compositionally biased region" description="Low complexity" evidence="5">
    <location>
        <begin position="156"/>
        <end position="176"/>
    </location>
</feature>
<evidence type="ECO:0000313" key="8">
    <source>
        <dbReference type="Proteomes" id="UP000092993"/>
    </source>
</evidence>
<keyword evidence="2 6" id="KW-0812">Transmembrane</keyword>
<evidence type="ECO:0000256" key="4">
    <source>
        <dbReference type="ARBA" id="ARBA00023136"/>
    </source>
</evidence>
<evidence type="ECO:0000313" key="7">
    <source>
        <dbReference type="EMBL" id="OBZ65223.1"/>
    </source>
</evidence>
<gene>
    <name evidence="7" type="ORF">A0H81_14692</name>
</gene>
<dbReference type="GO" id="GO:0016020">
    <property type="term" value="C:membrane"/>
    <property type="evidence" value="ECO:0007669"/>
    <property type="project" value="UniProtKB-SubCell"/>
</dbReference>
<dbReference type="GO" id="GO:0071944">
    <property type="term" value="C:cell periphery"/>
    <property type="evidence" value="ECO:0007669"/>
    <property type="project" value="UniProtKB-ARBA"/>
</dbReference>
<name>A0A1C7LKI1_GRIFR</name>
<protein>
    <submittedName>
        <fullName evidence="7">Uncharacterized protein</fullName>
    </submittedName>
</protein>